<dbReference type="Proteomes" id="UP000094969">
    <property type="component" value="Plasmid unnamed1"/>
</dbReference>
<dbReference type="GO" id="GO:0004519">
    <property type="term" value="F:endonuclease activity"/>
    <property type="evidence" value="ECO:0007669"/>
    <property type="project" value="UniProtKB-KW"/>
</dbReference>
<accession>A0A1D7UC30</accession>
<gene>
    <name evidence="2" type="ORF">BHK69_29625</name>
</gene>
<keyword evidence="2" id="KW-0540">Nuclease</keyword>
<reference evidence="2 3" key="1">
    <citation type="journal article" date="2015" name="Antonie Van Leeuwenhoek">
        <title>Bosea vaviloviae sp. nov., a new species of slow-growing rhizobia isolated from nodules of the relict species Vavilovia formosa (Stev.) Fed.</title>
        <authorList>
            <person name="Safronova V.I."/>
            <person name="Kuznetsova I.G."/>
            <person name="Sazanova A.L."/>
            <person name="Kimeklis A.K."/>
            <person name="Belimov A.A."/>
            <person name="Andronov E.E."/>
            <person name="Pinaev A.G."/>
            <person name="Chizhevskaya E.P."/>
            <person name="Pukhaev A.R."/>
            <person name="Popov K.P."/>
            <person name="Willems A."/>
            <person name="Tikhonovich I.A."/>
        </authorList>
    </citation>
    <scope>NUCLEOTIDE SEQUENCE [LARGE SCALE GENOMIC DNA]</scope>
    <source>
        <strain evidence="2 3">Vaf18</strain>
        <plasmid evidence="2">unnamed1</plasmid>
    </source>
</reference>
<dbReference type="InterPro" id="IPR013022">
    <property type="entry name" value="Xyl_isomerase-like_TIM-brl"/>
</dbReference>
<dbReference type="PANTHER" id="PTHR12110">
    <property type="entry name" value="HYDROXYPYRUVATE ISOMERASE"/>
    <property type="match status" value="1"/>
</dbReference>
<evidence type="ECO:0000313" key="3">
    <source>
        <dbReference type="Proteomes" id="UP000094969"/>
    </source>
</evidence>
<keyword evidence="3" id="KW-1185">Reference proteome</keyword>
<dbReference type="Gene3D" id="3.20.20.150">
    <property type="entry name" value="Divalent-metal-dependent TIM barrel enzymes"/>
    <property type="match status" value="1"/>
</dbReference>
<dbReference type="OrthoDB" id="9072761at2"/>
<dbReference type="KEGG" id="bvv:BHK69_29625"/>
<geneLocation type="plasmid" evidence="2 3">
    <name>unnamed1</name>
</geneLocation>
<dbReference type="EMBL" id="CP017148">
    <property type="protein sequence ID" value="AOO84894.1"/>
    <property type="molecule type" value="Genomic_DNA"/>
</dbReference>
<proteinExistence type="predicted"/>
<dbReference type="SUPFAM" id="SSF51658">
    <property type="entry name" value="Xylose isomerase-like"/>
    <property type="match status" value="1"/>
</dbReference>
<sequence>MRKAIDLRQVSVANLTIGRISPVEFIEKAAAAGFGAVGLLMMSATAQPLQHEMVGRPDMMRAVKAALAAHDMRVFDIEAFILSPQTDFERMRPALAAGAELGATHISSIGTEFIGNRVFLDPVQRVDLFGRLCDEAAQFDLHVGVEFMLYRDIQTYEEALAIIEAAGRSNAGLILDVLHIQRAKTTPADLAKIPAHRVAYAQLCDAPDRSPTLEELPVEARTSRLHLGDGIIPLGEILDLLSDGTPLVIETPVASEAAWSVEARLMAAAKNAETFFQEQLTQA</sequence>
<evidence type="ECO:0000259" key="1">
    <source>
        <dbReference type="Pfam" id="PF01261"/>
    </source>
</evidence>
<keyword evidence="2" id="KW-0614">Plasmid</keyword>
<organism evidence="2 3">
    <name type="scientific">Bosea vaviloviae</name>
    <dbReference type="NCBI Taxonomy" id="1526658"/>
    <lineage>
        <taxon>Bacteria</taxon>
        <taxon>Pseudomonadati</taxon>
        <taxon>Pseudomonadota</taxon>
        <taxon>Alphaproteobacteria</taxon>
        <taxon>Hyphomicrobiales</taxon>
        <taxon>Boseaceae</taxon>
        <taxon>Bosea</taxon>
    </lineage>
</organism>
<protein>
    <submittedName>
        <fullName evidence="2">AP endonuclease</fullName>
    </submittedName>
</protein>
<name>A0A1D7UC30_9HYPH</name>
<keyword evidence="2" id="KW-0255">Endonuclease</keyword>
<dbReference type="Pfam" id="PF01261">
    <property type="entry name" value="AP_endonuc_2"/>
    <property type="match status" value="1"/>
</dbReference>
<dbReference type="InterPro" id="IPR050312">
    <property type="entry name" value="IolE/XylAMocC-like"/>
</dbReference>
<dbReference type="InterPro" id="IPR036237">
    <property type="entry name" value="Xyl_isomerase-like_sf"/>
</dbReference>
<keyword evidence="2" id="KW-0378">Hydrolase</keyword>
<evidence type="ECO:0000313" key="2">
    <source>
        <dbReference type="EMBL" id="AOO84894.1"/>
    </source>
</evidence>
<feature type="domain" description="Xylose isomerase-like TIM barrel" evidence="1">
    <location>
        <begin position="26"/>
        <end position="264"/>
    </location>
</feature>
<dbReference type="PANTHER" id="PTHR12110:SF48">
    <property type="entry name" value="BLL3656 PROTEIN"/>
    <property type="match status" value="1"/>
</dbReference>
<dbReference type="AlphaFoldDB" id="A0A1D7UC30"/>